<dbReference type="PROSITE" id="PS50005">
    <property type="entry name" value="TPR"/>
    <property type="match status" value="1"/>
</dbReference>
<dbReference type="PROSITE" id="PS50059">
    <property type="entry name" value="FKBP_PPIASE"/>
    <property type="match status" value="1"/>
</dbReference>
<evidence type="ECO:0000256" key="9">
    <source>
        <dbReference type="ARBA" id="ARBA00022701"/>
    </source>
</evidence>
<evidence type="ECO:0000313" key="21">
    <source>
        <dbReference type="EMBL" id="NDV34765.1"/>
    </source>
</evidence>
<dbReference type="InterPro" id="IPR046357">
    <property type="entry name" value="PPIase_dom_sf"/>
</dbReference>
<name>A0A6B2LCP4_9EUKA</name>
<keyword evidence="8" id="KW-0597">Phosphoprotein</keyword>
<dbReference type="SUPFAM" id="SSF48452">
    <property type="entry name" value="TPR-like"/>
    <property type="match status" value="1"/>
</dbReference>
<keyword evidence="9" id="KW-0493">Microtubule</keyword>
<evidence type="ECO:0000259" key="20">
    <source>
        <dbReference type="PROSITE" id="PS50059"/>
    </source>
</evidence>
<keyword evidence="16 18" id="KW-0413">Isomerase</keyword>
<evidence type="ECO:0000256" key="1">
    <source>
        <dbReference type="ARBA" id="ARBA00000971"/>
    </source>
</evidence>
<comment type="catalytic activity">
    <reaction evidence="1 18">
        <text>[protein]-peptidylproline (omega=180) = [protein]-peptidylproline (omega=0)</text>
        <dbReference type="Rhea" id="RHEA:16237"/>
        <dbReference type="Rhea" id="RHEA-COMP:10747"/>
        <dbReference type="Rhea" id="RHEA-COMP:10748"/>
        <dbReference type="ChEBI" id="CHEBI:83833"/>
        <dbReference type="ChEBI" id="CHEBI:83834"/>
        <dbReference type="EC" id="5.2.1.8"/>
    </reaction>
</comment>
<dbReference type="Gene3D" id="1.25.40.10">
    <property type="entry name" value="Tetratricopeptide repeat domain"/>
    <property type="match status" value="1"/>
</dbReference>
<evidence type="ECO:0000256" key="2">
    <source>
        <dbReference type="ARBA" id="ARBA00004123"/>
    </source>
</evidence>
<keyword evidence="10" id="KW-0677">Repeat</keyword>
<accession>A0A6B2LCP4</accession>
<evidence type="ECO:0000256" key="16">
    <source>
        <dbReference type="ARBA" id="ARBA00023235"/>
    </source>
</evidence>
<organism evidence="21">
    <name type="scientific">Arcella intermedia</name>
    <dbReference type="NCBI Taxonomy" id="1963864"/>
    <lineage>
        <taxon>Eukaryota</taxon>
        <taxon>Amoebozoa</taxon>
        <taxon>Tubulinea</taxon>
        <taxon>Elardia</taxon>
        <taxon>Arcellinida</taxon>
        <taxon>Sphaerothecina</taxon>
        <taxon>Arcellidae</taxon>
        <taxon>Arcella</taxon>
    </lineage>
</organism>
<dbReference type="PANTHER" id="PTHR46512">
    <property type="entry name" value="PEPTIDYLPROLYL ISOMERASE"/>
    <property type="match status" value="1"/>
</dbReference>
<keyword evidence="14" id="KW-0496">Mitochondrion</keyword>
<keyword evidence="17" id="KW-0539">Nucleus</keyword>
<evidence type="ECO:0000256" key="6">
    <source>
        <dbReference type="ARBA" id="ARBA00022481"/>
    </source>
</evidence>
<keyword evidence="11 19" id="KW-0802">TPR repeat</keyword>
<evidence type="ECO:0000256" key="17">
    <source>
        <dbReference type="ARBA" id="ARBA00023242"/>
    </source>
</evidence>
<dbReference type="InterPro" id="IPR011990">
    <property type="entry name" value="TPR-like_helical_dom_sf"/>
</dbReference>
<keyword evidence="6" id="KW-0488">Methylation</keyword>
<keyword evidence="7" id="KW-0963">Cytoplasm</keyword>
<dbReference type="InterPro" id="IPR013105">
    <property type="entry name" value="TPR_2"/>
</dbReference>
<evidence type="ECO:0000256" key="11">
    <source>
        <dbReference type="ARBA" id="ARBA00022803"/>
    </source>
</evidence>
<dbReference type="GO" id="GO:0005874">
    <property type="term" value="C:microtubule"/>
    <property type="evidence" value="ECO:0007669"/>
    <property type="project" value="UniProtKB-KW"/>
</dbReference>
<dbReference type="EMBL" id="GIBP01005796">
    <property type="protein sequence ID" value="NDV34765.1"/>
    <property type="molecule type" value="Transcribed_RNA"/>
</dbReference>
<dbReference type="SUPFAM" id="SSF54534">
    <property type="entry name" value="FKBP-like"/>
    <property type="match status" value="1"/>
</dbReference>
<evidence type="ECO:0000256" key="13">
    <source>
        <dbReference type="ARBA" id="ARBA00023110"/>
    </source>
</evidence>
<feature type="domain" description="PPIase FKBP-type" evidence="20">
    <location>
        <begin position="13"/>
        <end position="93"/>
    </location>
</feature>
<evidence type="ECO:0000256" key="18">
    <source>
        <dbReference type="PROSITE-ProRule" id="PRU00277"/>
    </source>
</evidence>
<evidence type="ECO:0000256" key="3">
    <source>
        <dbReference type="ARBA" id="ARBA00004173"/>
    </source>
</evidence>
<dbReference type="InterPro" id="IPR001179">
    <property type="entry name" value="PPIase_FKBP_dom"/>
</dbReference>
<evidence type="ECO:0000256" key="15">
    <source>
        <dbReference type="ARBA" id="ARBA00023212"/>
    </source>
</evidence>
<dbReference type="Pfam" id="PF07719">
    <property type="entry name" value="TPR_2"/>
    <property type="match status" value="1"/>
</dbReference>
<dbReference type="EC" id="5.2.1.8" evidence="18"/>
<keyword evidence="13 18" id="KW-0697">Rotamase</keyword>
<dbReference type="GO" id="GO:0003755">
    <property type="term" value="F:peptidyl-prolyl cis-trans isomerase activity"/>
    <property type="evidence" value="ECO:0007669"/>
    <property type="project" value="UniProtKB-KW"/>
</dbReference>
<dbReference type="AlphaFoldDB" id="A0A6B2LCP4"/>
<keyword evidence="15" id="KW-0206">Cytoskeleton</keyword>
<dbReference type="GO" id="GO:0005739">
    <property type="term" value="C:mitochondrion"/>
    <property type="evidence" value="ECO:0007669"/>
    <property type="project" value="UniProtKB-SubCell"/>
</dbReference>
<evidence type="ECO:0000256" key="4">
    <source>
        <dbReference type="ARBA" id="ARBA00004245"/>
    </source>
</evidence>
<evidence type="ECO:0000256" key="5">
    <source>
        <dbReference type="ARBA" id="ARBA00004514"/>
    </source>
</evidence>
<sequence length="262" mass="29956">MKEGTPNTIPVSASEVQLHYVGKLSNGTVFDSSRDRNQPLKFMLDCDQVIKGWDMCVSTMNVGEVVRLVCPPEYGYNEGCPPDIPANETITFEEMELIATKKPIDTIEDRIEETNRIKTEGNDFFKKQKYEEAVKSYDKAMDLWKFVFPNDTDKPKVQEAQLPVLLNMAACQLKLKDWKGAWLSCEKSLDIEPNNVKALFRRGQSYVGQNEFTKAKHDFVAAIKLDPKNRDLRTAYADLKKEEEAYKLKQQSLYSKMGSAFN</sequence>
<evidence type="ECO:0000256" key="8">
    <source>
        <dbReference type="ARBA" id="ARBA00022553"/>
    </source>
</evidence>
<dbReference type="InterPro" id="IPR019734">
    <property type="entry name" value="TPR_rpt"/>
</dbReference>
<proteinExistence type="predicted"/>
<comment type="subcellular location">
    <subcellularLocation>
        <location evidence="4">Cytoplasm</location>
        <location evidence="4">Cytoskeleton</location>
    </subcellularLocation>
    <subcellularLocation>
        <location evidence="5">Cytoplasm</location>
        <location evidence="5">Cytosol</location>
    </subcellularLocation>
    <subcellularLocation>
        <location evidence="3">Mitochondrion</location>
    </subcellularLocation>
    <subcellularLocation>
        <location evidence="2">Nucleus</location>
    </subcellularLocation>
</comment>
<reference evidence="21" key="1">
    <citation type="journal article" date="2020" name="J. Eukaryot. Microbiol.">
        <title>De novo Sequencing, Assembly and Annotation of the Transcriptome for the Free-Living Testate Amoeba Arcella intermedia.</title>
        <authorList>
            <person name="Ribeiro G.M."/>
            <person name="Porfirio-Sousa A.L."/>
            <person name="Maurer-Alcala X.X."/>
            <person name="Katz L.A."/>
            <person name="Lahr D.J.G."/>
        </authorList>
    </citation>
    <scope>NUCLEOTIDE SEQUENCE</scope>
</reference>
<keyword evidence="12" id="KW-0007">Acetylation</keyword>
<evidence type="ECO:0000256" key="10">
    <source>
        <dbReference type="ARBA" id="ARBA00022737"/>
    </source>
</evidence>
<dbReference type="InterPro" id="IPR050754">
    <property type="entry name" value="FKBP4/5/8-like"/>
</dbReference>
<dbReference type="GO" id="GO:0005829">
    <property type="term" value="C:cytosol"/>
    <property type="evidence" value="ECO:0007669"/>
    <property type="project" value="UniProtKB-SubCell"/>
</dbReference>
<feature type="repeat" description="TPR" evidence="19">
    <location>
        <begin position="196"/>
        <end position="229"/>
    </location>
</feature>
<dbReference type="SMART" id="SM00028">
    <property type="entry name" value="TPR"/>
    <property type="match status" value="3"/>
</dbReference>
<evidence type="ECO:0000256" key="7">
    <source>
        <dbReference type="ARBA" id="ARBA00022490"/>
    </source>
</evidence>
<evidence type="ECO:0000256" key="12">
    <source>
        <dbReference type="ARBA" id="ARBA00022990"/>
    </source>
</evidence>
<evidence type="ECO:0000256" key="14">
    <source>
        <dbReference type="ARBA" id="ARBA00023128"/>
    </source>
</evidence>
<dbReference type="PANTHER" id="PTHR46512:SF9">
    <property type="entry name" value="PEPTIDYLPROLYL ISOMERASE"/>
    <property type="match status" value="1"/>
</dbReference>
<protein>
    <recommendedName>
        <fullName evidence="18">peptidylprolyl isomerase</fullName>
        <ecNumber evidence="18">5.2.1.8</ecNumber>
    </recommendedName>
</protein>
<dbReference type="Pfam" id="PF00254">
    <property type="entry name" value="FKBP_C"/>
    <property type="match status" value="1"/>
</dbReference>
<dbReference type="GO" id="GO:0005634">
    <property type="term" value="C:nucleus"/>
    <property type="evidence" value="ECO:0007669"/>
    <property type="project" value="UniProtKB-SubCell"/>
</dbReference>
<evidence type="ECO:0000256" key="19">
    <source>
        <dbReference type="PROSITE-ProRule" id="PRU00339"/>
    </source>
</evidence>
<dbReference type="Gene3D" id="3.10.50.40">
    <property type="match status" value="1"/>
</dbReference>